<evidence type="ECO:0000313" key="2">
    <source>
        <dbReference type="Proteomes" id="UP000004344"/>
    </source>
</evidence>
<protein>
    <submittedName>
        <fullName evidence="1">Uncharacterized protein</fullName>
    </submittedName>
</protein>
<evidence type="ECO:0000313" key="1">
    <source>
        <dbReference type="EMBL" id="EHC14001.1"/>
    </source>
</evidence>
<dbReference type="AlphaFoldDB" id="G6FTR8"/>
<organism evidence="1 2">
    <name type="scientific">Fischerella thermalis JSC-11</name>
    <dbReference type="NCBI Taxonomy" id="741277"/>
    <lineage>
        <taxon>Bacteria</taxon>
        <taxon>Bacillati</taxon>
        <taxon>Cyanobacteriota</taxon>
        <taxon>Cyanophyceae</taxon>
        <taxon>Nostocales</taxon>
        <taxon>Hapalosiphonaceae</taxon>
        <taxon>Fischerella</taxon>
    </lineage>
</organism>
<proteinExistence type="predicted"/>
<reference evidence="1 2" key="1">
    <citation type="submission" date="2011-09" db="EMBL/GenBank/DDBJ databases">
        <title>The draft genome of Fischerella sp. JSC-11.</title>
        <authorList>
            <consortium name="US DOE Joint Genome Institute (JGI-PGF)"/>
            <person name="Lucas S."/>
            <person name="Han J."/>
            <person name="Lapidus A."/>
            <person name="Cheng J.-F."/>
            <person name="Goodwin L."/>
            <person name="Pitluck S."/>
            <person name="Peters L."/>
            <person name="Land M.L."/>
            <person name="Hauser L."/>
            <person name="Sarkisova S."/>
            <person name="Bryant D.A."/>
            <person name="Brown I."/>
            <person name="Woyke T.J."/>
        </authorList>
    </citation>
    <scope>NUCLEOTIDE SEQUENCE [LARGE SCALE GENOMIC DNA]</scope>
    <source>
        <strain evidence="1 2">JSC-11</strain>
    </source>
</reference>
<accession>G6FTR8</accession>
<dbReference type="Proteomes" id="UP000004344">
    <property type="component" value="Unassembled WGS sequence"/>
</dbReference>
<dbReference type="EMBL" id="AGIZ01000006">
    <property type="protein sequence ID" value="EHC14001.1"/>
    <property type="molecule type" value="Genomic_DNA"/>
</dbReference>
<sequence>MTFLQRPLNCDHSSRFPANLVVLKKVLVVIFNDQQANYYFFHVCHIPKLGRWIVFTF</sequence>
<name>G6FTR8_9CYAN</name>
<gene>
    <name evidence="1" type="ORF">FJSC11DRAFT_2265</name>
</gene>
<keyword evidence="2" id="KW-1185">Reference proteome</keyword>
<comment type="caution">
    <text evidence="1">The sequence shown here is derived from an EMBL/GenBank/DDBJ whole genome shotgun (WGS) entry which is preliminary data.</text>
</comment>